<dbReference type="EMBL" id="QGMY01000015">
    <property type="protein sequence ID" value="PWR70255.1"/>
    <property type="molecule type" value="Genomic_DNA"/>
</dbReference>
<dbReference type="AlphaFoldDB" id="A0A2V2MVK2"/>
<name>A0A2V2MVK2_9EURY</name>
<keyword evidence="2" id="KW-1185">Reference proteome</keyword>
<proteinExistence type="predicted"/>
<sequence length="60" mass="7040">MGKYLSIPIFTLQQLIKTEFLVWQEPNRYLTLNQNPKKELEFYTNNAGIIKTISGYVMIS</sequence>
<dbReference type="Proteomes" id="UP000245657">
    <property type="component" value="Unassembled WGS sequence"/>
</dbReference>
<gene>
    <name evidence="1" type="ORF">DK846_15175</name>
</gene>
<comment type="caution">
    <text evidence="1">The sequence shown here is derived from an EMBL/GenBank/DDBJ whole genome shotgun (WGS) entry which is preliminary data.</text>
</comment>
<evidence type="ECO:0000313" key="2">
    <source>
        <dbReference type="Proteomes" id="UP000245657"/>
    </source>
</evidence>
<protein>
    <submittedName>
        <fullName evidence="1">Uncharacterized protein</fullName>
    </submittedName>
</protein>
<evidence type="ECO:0000313" key="1">
    <source>
        <dbReference type="EMBL" id="PWR70255.1"/>
    </source>
</evidence>
<reference evidence="1 2" key="1">
    <citation type="submission" date="2018-05" db="EMBL/GenBank/DDBJ databases">
        <title>Draft genome of Methanospirillum lacunae Ki8-1.</title>
        <authorList>
            <person name="Dueholm M.S."/>
            <person name="Nielsen P.H."/>
            <person name="Bakmann L.F."/>
            <person name="Otzen D.E."/>
        </authorList>
    </citation>
    <scope>NUCLEOTIDE SEQUENCE [LARGE SCALE GENOMIC DNA]</scope>
    <source>
        <strain evidence="1 2">Ki8-1</strain>
    </source>
</reference>
<accession>A0A2V2MVK2</accession>
<organism evidence="1 2">
    <name type="scientific">Methanospirillum lacunae</name>
    <dbReference type="NCBI Taxonomy" id="668570"/>
    <lineage>
        <taxon>Archaea</taxon>
        <taxon>Methanobacteriati</taxon>
        <taxon>Methanobacteriota</taxon>
        <taxon>Stenosarchaea group</taxon>
        <taxon>Methanomicrobia</taxon>
        <taxon>Methanomicrobiales</taxon>
        <taxon>Methanospirillaceae</taxon>
        <taxon>Methanospirillum</taxon>
    </lineage>
</organism>